<keyword evidence="1" id="KW-0175">Coiled coil</keyword>
<protein>
    <recommendedName>
        <fullName evidence="2">Nitroreductase domain-containing protein</fullName>
    </recommendedName>
</protein>
<gene>
    <name evidence="3" type="ORF">DXD17_13360</name>
</gene>
<proteinExistence type="predicted"/>
<feature type="coiled-coil region" evidence="1">
    <location>
        <begin position="73"/>
        <end position="100"/>
    </location>
</feature>
<dbReference type="EMBL" id="QSQN01000048">
    <property type="protein sequence ID" value="RGK37069.1"/>
    <property type="molecule type" value="Genomic_DNA"/>
</dbReference>
<dbReference type="GO" id="GO:0016491">
    <property type="term" value="F:oxidoreductase activity"/>
    <property type="evidence" value="ECO:0007669"/>
    <property type="project" value="InterPro"/>
</dbReference>
<accession>A0A3E4LHP8</accession>
<reference evidence="3 4" key="1">
    <citation type="submission" date="2018-08" db="EMBL/GenBank/DDBJ databases">
        <title>A genome reference for cultivated species of the human gut microbiota.</title>
        <authorList>
            <person name="Zou Y."/>
            <person name="Xue W."/>
            <person name="Luo G."/>
        </authorList>
    </citation>
    <scope>NUCLEOTIDE SEQUENCE [LARGE SCALE GENOMIC DNA]</scope>
    <source>
        <strain evidence="3 4">TF11-7</strain>
    </source>
</reference>
<dbReference type="AlphaFoldDB" id="A0A3E4LHP8"/>
<evidence type="ECO:0000259" key="2">
    <source>
        <dbReference type="Pfam" id="PF00881"/>
    </source>
</evidence>
<dbReference type="InterPro" id="IPR029479">
    <property type="entry name" value="Nitroreductase"/>
</dbReference>
<feature type="domain" description="Nitroreductase" evidence="2">
    <location>
        <begin position="7"/>
        <end position="80"/>
    </location>
</feature>
<dbReference type="Gene3D" id="3.40.109.10">
    <property type="entry name" value="NADH Oxidase"/>
    <property type="match status" value="1"/>
</dbReference>
<dbReference type="SUPFAM" id="SSF55469">
    <property type="entry name" value="FMN-dependent nitroreductase-like"/>
    <property type="match status" value="1"/>
</dbReference>
<evidence type="ECO:0000313" key="4">
    <source>
        <dbReference type="Proteomes" id="UP000260793"/>
    </source>
</evidence>
<evidence type="ECO:0000313" key="3">
    <source>
        <dbReference type="EMBL" id="RGK37069.1"/>
    </source>
</evidence>
<evidence type="ECO:0000256" key="1">
    <source>
        <dbReference type="SAM" id="Coils"/>
    </source>
</evidence>
<dbReference type="InterPro" id="IPR000415">
    <property type="entry name" value="Nitroreductase-like"/>
</dbReference>
<comment type="caution">
    <text evidence="3">The sequence shown here is derived from an EMBL/GenBank/DDBJ whole genome shotgun (WGS) entry which is preliminary data.</text>
</comment>
<name>A0A3E4LHP8_9FIRM</name>
<dbReference type="Proteomes" id="UP000260793">
    <property type="component" value="Unassembled WGS sequence"/>
</dbReference>
<dbReference type="Pfam" id="PF00881">
    <property type="entry name" value="Nitroreductase"/>
    <property type="match status" value="1"/>
</dbReference>
<dbReference type="RefSeq" id="WP_117688680.1">
    <property type="nucleotide sequence ID" value="NZ_QSQN01000048.1"/>
</dbReference>
<organism evidence="3 4">
    <name type="scientific">[Ruminococcus] lactaris</name>
    <dbReference type="NCBI Taxonomy" id="46228"/>
    <lineage>
        <taxon>Bacteria</taxon>
        <taxon>Bacillati</taxon>
        <taxon>Bacillota</taxon>
        <taxon>Clostridia</taxon>
        <taxon>Lachnospirales</taxon>
        <taxon>Lachnospiraceae</taxon>
        <taxon>Mediterraneibacter</taxon>
    </lineage>
</organism>
<sequence>MVLYRGAAVYKIVYHEDGVRWKLCAKDVECTNIMAVGVAIENMLLRATDMGIDSLWMGDIFYAYNELVEFLKIEAQKEVVSKAKDRYEAELEKLEKLMRKRGG</sequence>